<keyword evidence="5" id="KW-0964">Secreted</keyword>
<proteinExistence type="predicted"/>
<dbReference type="NCBIfam" id="TIGR04265">
    <property type="entry name" value="bac_cardiolipin"/>
    <property type="match status" value="1"/>
</dbReference>
<accession>Q0G1A5</accession>
<dbReference type="PROSITE" id="PS50035">
    <property type="entry name" value="PLD"/>
    <property type="match status" value="2"/>
</dbReference>
<evidence type="ECO:0000313" key="13">
    <source>
        <dbReference type="EMBL" id="EAU41176.1"/>
    </source>
</evidence>
<comment type="caution">
    <text evidence="13">The sequence shown here is derived from an EMBL/GenBank/DDBJ whole genome shotgun (WGS) entry which is preliminary data.</text>
</comment>
<evidence type="ECO:0000313" key="14">
    <source>
        <dbReference type="Proteomes" id="UP000004310"/>
    </source>
</evidence>
<evidence type="ECO:0000256" key="11">
    <source>
        <dbReference type="NCBIfam" id="TIGR04265"/>
    </source>
</evidence>
<evidence type="ECO:0000256" key="5">
    <source>
        <dbReference type="ARBA" id="ARBA00022525"/>
    </source>
</evidence>
<protein>
    <recommendedName>
        <fullName evidence="11">Cardiolipin synthase</fullName>
        <ecNumber evidence="11">2.7.8.-</ecNumber>
    </recommendedName>
</protein>
<dbReference type="EMBL" id="AATP01000004">
    <property type="protein sequence ID" value="EAU41176.1"/>
    <property type="molecule type" value="Genomic_DNA"/>
</dbReference>
<dbReference type="AlphaFoldDB" id="Q0G1A5"/>
<dbReference type="GO" id="GO:0005576">
    <property type="term" value="C:extracellular region"/>
    <property type="evidence" value="ECO:0007669"/>
    <property type="project" value="UniProtKB-SubCell"/>
</dbReference>
<dbReference type="InterPro" id="IPR022924">
    <property type="entry name" value="Cardiolipin_synthase"/>
</dbReference>
<evidence type="ECO:0000256" key="1">
    <source>
        <dbReference type="ARBA" id="ARBA00003145"/>
    </source>
</evidence>
<dbReference type="EC" id="2.7.8.-" evidence="11"/>
<keyword evidence="10" id="KW-0472">Membrane</keyword>
<dbReference type="PANTHER" id="PTHR21248">
    <property type="entry name" value="CARDIOLIPIN SYNTHASE"/>
    <property type="match status" value="1"/>
</dbReference>
<feature type="domain" description="PLD phosphodiesterase" evidence="12">
    <location>
        <begin position="171"/>
        <end position="198"/>
    </location>
</feature>
<keyword evidence="7" id="KW-0812">Transmembrane</keyword>
<dbReference type="GO" id="GO:0032049">
    <property type="term" value="P:cardiolipin biosynthetic process"/>
    <property type="evidence" value="ECO:0007669"/>
    <property type="project" value="UniProtKB-UniRule"/>
</dbReference>
<comment type="subcellular location">
    <subcellularLocation>
        <location evidence="2">Cell membrane</location>
    </subcellularLocation>
    <subcellularLocation>
        <location evidence="3">Secreted</location>
    </subcellularLocation>
</comment>
<sequence>MPWIALPIYFFLGNALHPKWRRMRLQELPGVLEPIIRRIGERSPTSIDALKTRHRITAQLVEHIGRLPPVHGNEVEFDGDYNRVVDRIAADIDAARHHAHLCFYILQDDEAGNRVLSALERAAARGVTCRLLIDAVGSSADRRRIARRLKGSGVEMHLILPLRFWSQATRLDLRNHRKIVVIDGIVGWVGSQNMHRIEYEPKTFYRELMARVTGPVVLELQTIFVGDWYLETEEDIATEELLPPEALDRAEIGSGSLLQVMPTGPDFPEAGVGVLFTDIIHNARRRIALATPYFVPNDELLNAISTAVRKGVKVEIYITATTNSILIDLAQGSYFEELLSAGVEVYLYRERFLHAKHLSIDEDIAIIGSSNMDLRSFELNSEVTLIAYDHKLASQLEKIEHDYQAKSKRLELEEWRERGFFKQLAENITRLISPLL</sequence>
<dbReference type="Pfam" id="PF13091">
    <property type="entry name" value="PLDc_2"/>
    <property type="match status" value="2"/>
</dbReference>
<keyword evidence="14" id="KW-1185">Reference proteome</keyword>
<evidence type="ECO:0000256" key="2">
    <source>
        <dbReference type="ARBA" id="ARBA00004236"/>
    </source>
</evidence>
<evidence type="ECO:0000256" key="9">
    <source>
        <dbReference type="ARBA" id="ARBA00022989"/>
    </source>
</evidence>
<keyword evidence="4" id="KW-1003">Cell membrane</keyword>
<comment type="function">
    <text evidence="1">Could be a virulence factor.</text>
</comment>
<feature type="domain" description="PLD phosphodiesterase" evidence="12">
    <location>
        <begin position="349"/>
        <end position="376"/>
    </location>
</feature>
<dbReference type="CDD" id="cd09158">
    <property type="entry name" value="PLDc_EcCLS_like_2"/>
    <property type="match status" value="1"/>
</dbReference>
<dbReference type="InterPro" id="IPR025202">
    <property type="entry name" value="PLD-like_dom"/>
</dbReference>
<gene>
    <name evidence="13" type="ORF">FP2506_12954</name>
</gene>
<organism evidence="13 14">
    <name type="scientific">Fulvimarina pelagi HTCC2506</name>
    <dbReference type="NCBI Taxonomy" id="314231"/>
    <lineage>
        <taxon>Bacteria</taxon>
        <taxon>Pseudomonadati</taxon>
        <taxon>Pseudomonadota</taxon>
        <taxon>Alphaproteobacteria</taxon>
        <taxon>Hyphomicrobiales</taxon>
        <taxon>Aurantimonadaceae</taxon>
        <taxon>Fulvimarina</taxon>
    </lineage>
</organism>
<dbReference type="HOGENOM" id="CLU_038053_1_0_5"/>
<dbReference type="InterPro" id="IPR001736">
    <property type="entry name" value="PLipase_D/transphosphatidylase"/>
</dbReference>
<evidence type="ECO:0000256" key="8">
    <source>
        <dbReference type="ARBA" id="ARBA00022737"/>
    </source>
</evidence>
<evidence type="ECO:0000256" key="3">
    <source>
        <dbReference type="ARBA" id="ARBA00004613"/>
    </source>
</evidence>
<keyword evidence="6" id="KW-0808">Transferase</keyword>
<dbReference type="SMART" id="SM00155">
    <property type="entry name" value="PLDc"/>
    <property type="match status" value="2"/>
</dbReference>
<evidence type="ECO:0000256" key="4">
    <source>
        <dbReference type="ARBA" id="ARBA00022475"/>
    </source>
</evidence>
<keyword evidence="8" id="KW-0677">Repeat</keyword>
<evidence type="ECO:0000256" key="7">
    <source>
        <dbReference type="ARBA" id="ARBA00022692"/>
    </source>
</evidence>
<dbReference type="SUPFAM" id="SSF56024">
    <property type="entry name" value="Phospholipase D/nuclease"/>
    <property type="match status" value="2"/>
</dbReference>
<evidence type="ECO:0000259" key="12">
    <source>
        <dbReference type="PROSITE" id="PS50035"/>
    </source>
</evidence>
<dbReference type="STRING" id="217511.GCA_001463845_02556"/>
<dbReference type="Proteomes" id="UP000004310">
    <property type="component" value="Unassembled WGS sequence"/>
</dbReference>
<dbReference type="CDD" id="cd09152">
    <property type="entry name" value="PLDc_EcCLS_like_1"/>
    <property type="match status" value="1"/>
</dbReference>
<evidence type="ECO:0000256" key="10">
    <source>
        <dbReference type="ARBA" id="ARBA00023136"/>
    </source>
</evidence>
<dbReference type="GO" id="GO:0005886">
    <property type="term" value="C:plasma membrane"/>
    <property type="evidence" value="ECO:0007669"/>
    <property type="project" value="UniProtKB-SubCell"/>
</dbReference>
<dbReference type="Gene3D" id="3.30.870.10">
    <property type="entry name" value="Endonuclease Chain A"/>
    <property type="match status" value="2"/>
</dbReference>
<keyword evidence="9" id="KW-1133">Transmembrane helix</keyword>
<name>Q0G1A5_9HYPH</name>
<dbReference type="eggNOG" id="COG1502">
    <property type="taxonomic scope" value="Bacteria"/>
</dbReference>
<dbReference type="PANTHER" id="PTHR21248:SF22">
    <property type="entry name" value="PHOSPHOLIPASE D"/>
    <property type="match status" value="1"/>
</dbReference>
<reference evidence="13 14" key="1">
    <citation type="journal article" date="2010" name="J. Bacteriol.">
        <title>Genome sequence of Fulvimarina pelagi HTCC2506T, a Mn(II)-oxidizing alphaproteobacterium possessing an aerobic anoxygenic photosynthetic gene cluster and Xanthorhodopsin.</title>
        <authorList>
            <person name="Kang I."/>
            <person name="Oh H.M."/>
            <person name="Lim S.I."/>
            <person name="Ferriera S."/>
            <person name="Giovannoni S.J."/>
            <person name="Cho J.C."/>
        </authorList>
    </citation>
    <scope>NUCLEOTIDE SEQUENCE [LARGE SCALE GENOMIC DNA]</scope>
    <source>
        <strain evidence="13 14">HTCC2506</strain>
    </source>
</reference>
<dbReference type="GO" id="GO:0008808">
    <property type="term" value="F:cardiolipin synthase activity"/>
    <property type="evidence" value="ECO:0007669"/>
    <property type="project" value="UniProtKB-UniRule"/>
</dbReference>
<evidence type="ECO:0000256" key="6">
    <source>
        <dbReference type="ARBA" id="ARBA00022679"/>
    </source>
</evidence>